<dbReference type="GO" id="GO:0007017">
    <property type="term" value="P:microtubule-based process"/>
    <property type="evidence" value="ECO:0007669"/>
    <property type="project" value="InterPro"/>
</dbReference>
<gene>
    <name evidence="2" type="ORF">MN116_003262</name>
</gene>
<keyword evidence="1" id="KW-0493">Microtubule</keyword>
<dbReference type="PANTHER" id="PTHR11886">
    <property type="entry name" value="DYNEIN LIGHT CHAIN"/>
    <property type="match status" value="1"/>
</dbReference>
<dbReference type="AlphaFoldDB" id="A0AAE1ZHF3"/>
<evidence type="ECO:0000313" key="3">
    <source>
        <dbReference type="Proteomes" id="UP001292079"/>
    </source>
</evidence>
<sequence length="68" mass="8008">MEDAKCFIKNSDLSEETKHLILDICIRGAEKYTIEKDIAGYIKKECDRHFKPRWQCIVGRSFGRQVFV</sequence>
<comment type="similarity">
    <text evidence="1">Belongs to the dynein light chain family.</text>
</comment>
<keyword evidence="1" id="KW-0963">Cytoplasm</keyword>
<dbReference type="Gene3D" id="3.30.740.10">
    <property type="entry name" value="Protein Inhibitor Of Neuronal Nitric Oxide Synthase"/>
    <property type="match status" value="1"/>
</dbReference>
<dbReference type="SMART" id="SM01375">
    <property type="entry name" value="Dynein_light"/>
    <property type="match status" value="1"/>
</dbReference>
<accession>A0AAE1ZHF3</accession>
<dbReference type="GO" id="GO:0045505">
    <property type="term" value="F:dynein intermediate chain binding"/>
    <property type="evidence" value="ECO:0007669"/>
    <property type="project" value="TreeGrafter"/>
</dbReference>
<dbReference type="Pfam" id="PF01221">
    <property type="entry name" value="Dynein_light"/>
    <property type="match status" value="1"/>
</dbReference>
<dbReference type="InterPro" id="IPR001372">
    <property type="entry name" value="Dynein_light_chain_typ-1/2"/>
</dbReference>
<reference evidence="2" key="1">
    <citation type="submission" date="2022-04" db="EMBL/GenBank/DDBJ databases">
        <authorList>
            <person name="Xu L."/>
            <person name="Lv Z."/>
        </authorList>
    </citation>
    <scope>NUCLEOTIDE SEQUENCE</scope>
    <source>
        <strain evidence="2">LV_2022a</strain>
    </source>
</reference>
<comment type="caution">
    <text evidence="2">The sequence shown here is derived from an EMBL/GenBank/DDBJ whole genome shotgun (WGS) entry which is preliminary data.</text>
</comment>
<reference evidence="2" key="2">
    <citation type="journal article" date="2023" name="Infect Dis Poverty">
        <title>Chromosome-scale genome of the human blood fluke Schistosoma mekongi and its implications for public health.</title>
        <authorList>
            <person name="Zhou M."/>
            <person name="Xu L."/>
            <person name="Xu D."/>
            <person name="Chen W."/>
            <person name="Khan J."/>
            <person name="Hu Y."/>
            <person name="Huang H."/>
            <person name="Wei H."/>
            <person name="Zhang Y."/>
            <person name="Chusongsang P."/>
            <person name="Tanasarnprasert K."/>
            <person name="Hu X."/>
            <person name="Limpanont Y."/>
            <person name="Lv Z."/>
        </authorList>
    </citation>
    <scope>NUCLEOTIDE SEQUENCE</scope>
    <source>
        <strain evidence="2">LV_2022a</strain>
    </source>
</reference>
<evidence type="ECO:0000313" key="2">
    <source>
        <dbReference type="EMBL" id="KAK4473940.1"/>
    </source>
</evidence>
<dbReference type="PANTHER" id="PTHR11886:SF35">
    <property type="entry name" value="DYNEIN LIGHT CHAIN"/>
    <property type="match status" value="1"/>
</dbReference>
<dbReference type="GO" id="GO:0005874">
    <property type="term" value="C:microtubule"/>
    <property type="evidence" value="ECO:0007669"/>
    <property type="project" value="UniProtKB-KW"/>
</dbReference>
<keyword evidence="3" id="KW-1185">Reference proteome</keyword>
<keyword evidence="1" id="KW-0206">Cytoskeleton</keyword>
<dbReference type="Proteomes" id="UP001292079">
    <property type="component" value="Unassembled WGS sequence"/>
</dbReference>
<keyword evidence="1" id="KW-0243">Dynein</keyword>
<protein>
    <recommendedName>
        <fullName evidence="1">Dynein light chain</fullName>
    </recommendedName>
</protein>
<proteinExistence type="inferred from homology"/>
<keyword evidence="1" id="KW-0505">Motor protein</keyword>
<name>A0AAE1ZHF3_SCHME</name>
<dbReference type="EMBL" id="JALJAT010000002">
    <property type="protein sequence ID" value="KAK4473940.1"/>
    <property type="molecule type" value="Genomic_DNA"/>
</dbReference>
<evidence type="ECO:0000256" key="1">
    <source>
        <dbReference type="RuleBase" id="RU365010"/>
    </source>
</evidence>
<dbReference type="SUPFAM" id="SSF54648">
    <property type="entry name" value="DLC"/>
    <property type="match status" value="1"/>
</dbReference>
<dbReference type="GO" id="GO:0005868">
    <property type="term" value="C:cytoplasmic dynein complex"/>
    <property type="evidence" value="ECO:0007669"/>
    <property type="project" value="TreeGrafter"/>
</dbReference>
<dbReference type="InterPro" id="IPR037177">
    <property type="entry name" value="DLC_sf"/>
</dbReference>
<comment type="subcellular location">
    <subcellularLocation>
        <location evidence="1">Cytoplasm</location>
        <location evidence="1">Cytoskeleton</location>
    </subcellularLocation>
</comment>
<organism evidence="2 3">
    <name type="scientific">Schistosoma mekongi</name>
    <name type="common">Parasitic worm</name>
    <dbReference type="NCBI Taxonomy" id="38744"/>
    <lineage>
        <taxon>Eukaryota</taxon>
        <taxon>Metazoa</taxon>
        <taxon>Spiralia</taxon>
        <taxon>Lophotrochozoa</taxon>
        <taxon>Platyhelminthes</taxon>
        <taxon>Trematoda</taxon>
        <taxon>Digenea</taxon>
        <taxon>Strigeidida</taxon>
        <taxon>Schistosomatoidea</taxon>
        <taxon>Schistosomatidae</taxon>
        <taxon>Schistosoma</taxon>
    </lineage>
</organism>